<accession>A0A1S3IK04</accession>
<proteinExistence type="predicted"/>
<dbReference type="OrthoDB" id="2328924at2759"/>
<dbReference type="SUPFAM" id="SSF51197">
    <property type="entry name" value="Clavaminate synthase-like"/>
    <property type="match status" value="1"/>
</dbReference>
<sequence>MATNARSASKPRIVKLGTREVEFPSPYLQELKDSNHLLGDVELLRQEFHNQGYLFIRGLHSREDVLDARLAVLQYIRDLGEDKLSTEYPLEDGVLNPRCGKGCVPFMEGKNNITHSDPVRKVIEGRRPFQFFKTLIGAEPKTFDFKWLRAIHREGYTGVHTDYVYMSRGTHQLYTMWTPIGDVTLEMGTLCVCEGSHRLPGFKHFQETYGSCDIEKANLVGTGWFTNDPYEITSKFGGQWKTADFKAGDVLIFGLRTVHMSTVNTTHFARISCDTRWQAAHLDFDPRYVGDIGEVDVKYGLYTEDNKKIQGIVTMEKLKSMWGFN</sequence>
<name>A0A1S3IK04_LINAN</name>
<reference evidence="2" key="1">
    <citation type="submission" date="2025-08" db="UniProtKB">
        <authorList>
            <consortium name="RefSeq"/>
        </authorList>
    </citation>
    <scope>IDENTIFICATION</scope>
    <source>
        <tissue evidence="2">Gonads</tissue>
    </source>
</reference>
<dbReference type="Pfam" id="PF05721">
    <property type="entry name" value="PhyH"/>
    <property type="match status" value="1"/>
</dbReference>
<dbReference type="PANTHER" id="PTHR40128">
    <property type="entry name" value="EXPRESSED PROTEIN"/>
    <property type="match status" value="1"/>
</dbReference>
<dbReference type="InParanoid" id="A0A1S3IK04"/>
<protein>
    <submittedName>
        <fullName evidence="2">Uncharacterized protein LOC106164737</fullName>
    </submittedName>
</protein>
<organism evidence="1 2">
    <name type="scientific">Lingula anatina</name>
    <name type="common">Brachiopod</name>
    <name type="synonym">Lingula unguis</name>
    <dbReference type="NCBI Taxonomy" id="7574"/>
    <lineage>
        <taxon>Eukaryota</taxon>
        <taxon>Metazoa</taxon>
        <taxon>Spiralia</taxon>
        <taxon>Lophotrochozoa</taxon>
        <taxon>Brachiopoda</taxon>
        <taxon>Linguliformea</taxon>
        <taxon>Lingulata</taxon>
        <taxon>Lingulida</taxon>
        <taxon>Linguloidea</taxon>
        <taxon>Lingulidae</taxon>
        <taxon>Lingula</taxon>
    </lineage>
</organism>
<evidence type="ECO:0000313" key="1">
    <source>
        <dbReference type="Proteomes" id="UP000085678"/>
    </source>
</evidence>
<keyword evidence="1" id="KW-1185">Reference proteome</keyword>
<dbReference type="GeneID" id="106164737"/>
<evidence type="ECO:0000313" key="2">
    <source>
        <dbReference type="RefSeq" id="XP_013398206.1"/>
    </source>
</evidence>
<dbReference type="Gene3D" id="2.60.120.620">
    <property type="entry name" value="q2cbj1_9rhob like domain"/>
    <property type="match status" value="1"/>
</dbReference>
<gene>
    <name evidence="2" type="primary">LOC106164737</name>
</gene>
<dbReference type="Proteomes" id="UP000085678">
    <property type="component" value="Unplaced"/>
</dbReference>
<dbReference type="InterPro" id="IPR008775">
    <property type="entry name" value="Phytyl_CoA_dOase-like"/>
</dbReference>
<dbReference type="KEGG" id="lak:106164737"/>
<dbReference type="PANTHER" id="PTHR40128:SF1">
    <property type="entry name" value="PHYTANOYL-COA HYDROXYLASE"/>
    <property type="match status" value="1"/>
</dbReference>
<dbReference type="AlphaFoldDB" id="A0A1S3IK04"/>
<dbReference type="RefSeq" id="XP_013398206.1">
    <property type="nucleotide sequence ID" value="XM_013542752.1"/>
</dbReference>